<evidence type="ECO:0000256" key="1">
    <source>
        <dbReference type="SAM" id="Coils"/>
    </source>
</evidence>
<proteinExistence type="predicted"/>
<evidence type="ECO:0000256" key="2">
    <source>
        <dbReference type="SAM" id="MobiDB-lite"/>
    </source>
</evidence>
<comment type="caution">
    <text evidence="4">The sequence shown here is derived from an EMBL/GenBank/DDBJ whole genome shotgun (WGS) entry which is preliminary data.</text>
</comment>
<sequence>MWYILVFVAALATATPSSPLAKPDLTAVENEQKLLLHDLQHSQAAAAELKDKLDKIQQSKNSSDSTLNVANLVVNVGDPTEDVHKDHPKYTAPIIVMLPEAPSDREKWEYALTLRCLGQPNFNPFENIHNSKMMEMATIKGHTIQEIKHEIHETENELKESKSELSKMESTLASLKDDNYADRTKKLHVSHNIKLVKHEIDVMETKLGRLQKRLNAAVLFGKKSSGKGSEHDEDGETEEGQEEDNTEEFEEPGEGEDEDHGQMEEENNSEESQEGSEEGNNDSDE</sequence>
<feature type="signal peptide" evidence="3">
    <location>
        <begin position="1"/>
        <end position="17"/>
    </location>
</feature>
<organism evidence="4 5">
    <name type="scientific">Babesia ovis</name>
    <dbReference type="NCBI Taxonomy" id="5869"/>
    <lineage>
        <taxon>Eukaryota</taxon>
        <taxon>Sar</taxon>
        <taxon>Alveolata</taxon>
        <taxon>Apicomplexa</taxon>
        <taxon>Aconoidasida</taxon>
        <taxon>Piroplasmida</taxon>
        <taxon>Babesiidae</taxon>
        <taxon>Babesia</taxon>
    </lineage>
</organism>
<evidence type="ECO:0000313" key="5">
    <source>
        <dbReference type="Proteomes" id="UP001057455"/>
    </source>
</evidence>
<accession>A0A9W5TBR2</accession>
<feature type="chain" id="PRO_5040988379" evidence="3">
    <location>
        <begin position="18"/>
        <end position="285"/>
    </location>
</feature>
<dbReference type="Proteomes" id="UP001057455">
    <property type="component" value="Unassembled WGS sequence"/>
</dbReference>
<dbReference type="EMBL" id="BLIY01000017">
    <property type="protein sequence ID" value="GFE55222.1"/>
    <property type="molecule type" value="Genomic_DNA"/>
</dbReference>
<name>A0A9W5TBR2_BABOV</name>
<gene>
    <name evidence="4" type="ORF">BaOVIS_026260</name>
</gene>
<keyword evidence="5" id="KW-1185">Reference proteome</keyword>
<keyword evidence="1" id="KW-0175">Coiled coil</keyword>
<keyword evidence="3" id="KW-0732">Signal</keyword>
<reference evidence="4" key="1">
    <citation type="submission" date="2019-12" db="EMBL/GenBank/DDBJ databases">
        <title>Genome sequence of Babesia ovis.</title>
        <authorList>
            <person name="Yamagishi J."/>
            <person name="Sevinc F."/>
            <person name="Xuan X."/>
        </authorList>
    </citation>
    <scope>NUCLEOTIDE SEQUENCE</scope>
    <source>
        <strain evidence="4">Selcuk</strain>
    </source>
</reference>
<feature type="compositionally biased region" description="Acidic residues" evidence="2">
    <location>
        <begin position="231"/>
        <end position="285"/>
    </location>
</feature>
<feature type="region of interest" description="Disordered" evidence="2">
    <location>
        <begin position="223"/>
        <end position="285"/>
    </location>
</feature>
<evidence type="ECO:0000313" key="4">
    <source>
        <dbReference type="EMBL" id="GFE55222.1"/>
    </source>
</evidence>
<dbReference type="OrthoDB" id="365717at2759"/>
<protein>
    <submittedName>
        <fullName evidence="4">Tropomyosin 1 alpha, putative</fullName>
    </submittedName>
</protein>
<feature type="coiled-coil region" evidence="1">
    <location>
        <begin position="144"/>
        <end position="213"/>
    </location>
</feature>
<evidence type="ECO:0000256" key="3">
    <source>
        <dbReference type="SAM" id="SignalP"/>
    </source>
</evidence>
<dbReference type="AlphaFoldDB" id="A0A9W5TBR2"/>